<dbReference type="EMBL" id="CM040464">
    <property type="protein sequence ID" value="MCI4383762.1"/>
    <property type="molecule type" value="Genomic_DNA"/>
</dbReference>
<accession>A0ACC5WXI1</accession>
<sequence length="91" mass="10227">EINNATLIRANLTASYQEGGPVEYKCKEGFQFQDGTQATCSEGQWNYPQCVKPLAPLNTHQEERNETVQTEESSLLEDATAEQNRHSPQVK</sequence>
<feature type="non-terminal residue" evidence="1">
    <location>
        <position position="1"/>
    </location>
</feature>
<comment type="caution">
    <text evidence="1">The sequence shown here is derived from an EMBL/GenBank/DDBJ whole genome shotgun (WGS) entry which is preliminary data.</text>
</comment>
<keyword evidence="2" id="KW-1185">Reference proteome</keyword>
<gene>
    <name evidence="1" type="ORF">PGIGA_G00030510</name>
</gene>
<feature type="non-terminal residue" evidence="1">
    <location>
        <position position="91"/>
    </location>
</feature>
<evidence type="ECO:0000313" key="1">
    <source>
        <dbReference type="EMBL" id="MCI4383762.1"/>
    </source>
</evidence>
<organism evidence="1 2">
    <name type="scientific">Pangasianodon gigas</name>
    <name type="common">Mekong giant catfish</name>
    <name type="synonym">Pangasius gigas</name>
    <dbReference type="NCBI Taxonomy" id="30993"/>
    <lineage>
        <taxon>Eukaryota</taxon>
        <taxon>Metazoa</taxon>
        <taxon>Chordata</taxon>
        <taxon>Craniata</taxon>
        <taxon>Vertebrata</taxon>
        <taxon>Euteleostomi</taxon>
        <taxon>Actinopterygii</taxon>
        <taxon>Neopterygii</taxon>
        <taxon>Teleostei</taxon>
        <taxon>Ostariophysi</taxon>
        <taxon>Siluriformes</taxon>
        <taxon>Pangasiidae</taxon>
        <taxon>Pangasianodon</taxon>
    </lineage>
</organism>
<dbReference type="Proteomes" id="UP000829447">
    <property type="component" value="Linkage Group LG11"/>
</dbReference>
<proteinExistence type="predicted"/>
<reference evidence="1 2" key="1">
    <citation type="journal article" date="2022" name="bioRxiv">
        <title>An ancient truncated duplication of the anti-Mullerian hormone receptor type 2 gene is a potential conserved master sex determinant in the Pangasiidae catfish family.</title>
        <authorList>
            <person name="Wen M."/>
            <person name="Pan Q."/>
            <person name="Jouanno E."/>
            <person name="Montfort J."/>
            <person name="Zahm M."/>
            <person name="Cabau C."/>
            <person name="Klopp C."/>
            <person name="Iampietro C."/>
            <person name="Roques C."/>
            <person name="Bouchez O."/>
            <person name="Castinel A."/>
            <person name="Donnadieu C."/>
            <person name="Parrinello H."/>
            <person name="Poncet C."/>
            <person name="Belmonte E."/>
            <person name="Gautier V."/>
            <person name="Avarre J.-C."/>
            <person name="Dugue R."/>
            <person name="Gustiano R."/>
            <person name="Ha T.T.T."/>
            <person name="Campet M."/>
            <person name="Sriphairoj K."/>
            <person name="Ribolli J."/>
            <person name="de Almeida F.L."/>
            <person name="Desvignes T."/>
            <person name="Postlethwait J.H."/>
            <person name="Bucao C.F."/>
            <person name="Robinson-Rechavi M."/>
            <person name="Bobe J."/>
            <person name="Herpin A."/>
            <person name="Guiguen Y."/>
        </authorList>
    </citation>
    <scope>NUCLEOTIDE SEQUENCE [LARGE SCALE GENOMIC DNA]</scope>
    <source>
        <strain evidence="1">YG-Dec2019</strain>
    </source>
</reference>
<name>A0ACC5WXI1_PANGG</name>
<protein>
    <submittedName>
        <fullName evidence="1">Uncharacterized protein</fullName>
    </submittedName>
</protein>
<evidence type="ECO:0000313" key="2">
    <source>
        <dbReference type="Proteomes" id="UP000829447"/>
    </source>
</evidence>